<evidence type="ECO:0000313" key="10">
    <source>
        <dbReference type="Proteomes" id="UP000235965"/>
    </source>
</evidence>
<evidence type="ECO:0000256" key="4">
    <source>
        <dbReference type="ARBA" id="ARBA00022729"/>
    </source>
</evidence>
<evidence type="ECO:0000256" key="5">
    <source>
        <dbReference type="ARBA" id="ARBA00022989"/>
    </source>
</evidence>
<keyword evidence="3" id="KW-0812">Transmembrane</keyword>
<dbReference type="InterPro" id="IPR013783">
    <property type="entry name" value="Ig-like_fold"/>
</dbReference>
<evidence type="ECO:0000256" key="2">
    <source>
        <dbReference type="ARBA" id="ARBA00008727"/>
    </source>
</evidence>
<dbReference type="Gene3D" id="2.60.40.10">
    <property type="entry name" value="Immunoglobulins"/>
    <property type="match status" value="1"/>
</dbReference>
<proteinExistence type="inferred from homology"/>
<dbReference type="PANTHER" id="PTHR32178">
    <property type="entry name" value="FAM187"/>
    <property type="match status" value="1"/>
</dbReference>
<sequence length="331" mass="37613">MDDALPKLWYWQDVLFKGPPVEVELDMGPVPRVRVTPDHALVLHNVTSADTGVYQCLKFSFLLDVIESTVDQVVGNVSAWRSYHNSSLMPLNTYLQNVEDGLQFSVATEWETWGPCVACNRPKGERRCVGRCRVKQHIQQNIIRSFDPEARKQHVMKKVTELSCHSKLLADLFPKVSIATRTVPEFILTEPCVGDCRVDVRNQRKRKGKEPYYKQRHVLMPGARLTLICPEATLKDVVTWRKDNIVIMSNATQHIIVDMFSILHLADVTQVSEGNYTCFVGNTRMQETIVYIAPAPNSRMEGKCVVLLQQCILMVQLAVSKPFFNINTIAI</sequence>
<keyword evidence="10" id="KW-1185">Reference proteome</keyword>
<dbReference type="InterPro" id="IPR039311">
    <property type="entry name" value="FAM187A/B"/>
</dbReference>
<comment type="caution">
    <text evidence="9">The sequence shown here is derived from an EMBL/GenBank/DDBJ whole genome shotgun (WGS) entry which is preliminary data.</text>
</comment>
<name>A0A2J7R8K4_9NEOP</name>
<keyword evidence="6" id="KW-0472">Membrane</keyword>
<keyword evidence="5" id="KW-1133">Transmembrane helix</keyword>
<evidence type="ECO:0000256" key="3">
    <source>
        <dbReference type="ARBA" id="ARBA00022692"/>
    </source>
</evidence>
<dbReference type="GO" id="GO:0016020">
    <property type="term" value="C:membrane"/>
    <property type="evidence" value="ECO:0007669"/>
    <property type="project" value="UniProtKB-SubCell"/>
</dbReference>
<keyword evidence="7" id="KW-0325">Glycoprotein</keyword>
<dbReference type="PROSITE" id="PS50835">
    <property type="entry name" value="IG_LIKE"/>
    <property type="match status" value="1"/>
</dbReference>
<comment type="subcellular location">
    <subcellularLocation>
        <location evidence="1">Membrane</location>
        <topology evidence="1">Single-pass type I membrane protein</topology>
    </subcellularLocation>
</comment>
<dbReference type="InterPro" id="IPR036179">
    <property type="entry name" value="Ig-like_dom_sf"/>
</dbReference>
<dbReference type="PANTHER" id="PTHR32178:SF6">
    <property type="entry name" value="IG-LIKE DOMAIN-CONTAINING PROTEIN"/>
    <property type="match status" value="1"/>
</dbReference>
<gene>
    <name evidence="9" type="ORF">B7P43_G00434</name>
</gene>
<evidence type="ECO:0000256" key="6">
    <source>
        <dbReference type="ARBA" id="ARBA00023136"/>
    </source>
</evidence>
<dbReference type="OrthoDB" id="9988013at2759"/>
<evidence type="ECO:0000259" key="8">
    <source>
        <dbReference type="PROSITE" id="PS50835"/>
    </source>
</evidence>
<dbReference type="Proteomes" id="UP000235965">
    <property type="component" value="Unassembled WGS sequence"/>
</dbReference>
<protein>
    <recommendedName>
        <fullName evidence="8">Ig-like domain-containing protein</fullName>
    </recommendedName>
</protein>
<dbReference type="InParanoid" id="A0A2J7R8K4"/>
<organism evidence="9 10">
    <name type="scientific">Cryptotermes secundus</name>
    <dbReference type="NCBI Taxonomy" id="105785"/>
    <lineage>
        <taxon>Eukaryota</taxon>
        <taxon>Metazoa</taxon>
        <taxon>Ecdysozoa</taxon>
        <taxon>Arthropoda</taxon>
        <taxon>Hexapoda</taxon>
        <taxon>Insecta</taxon>
        <taxon>Pterygota</taxon>
        <taxon>Neoptera</taxon>
        <taxon>Polyneoptera</taxon>
        <taxon>Dictyoptera</taxon>
        <taxon>Blattodea</taxon>
        <taxon>Blattoidea</taxon>
        <taxon>Termitoidae</taxon>
        <taxon>Kalotermitidae</taxon>
        <taxon>Cryptotermitinae</taxon>
        <taxon>Cryptotermes</taxon>
    </lineage>
</organism>
<dbReference type="SUPFAM" id="SSF48726">
    <property type="entry name" value="Immunoglobulin"/>
    <property type="match status" value="2"/>
</dbReference>
<evidence type="ECO:0000256" key="1">
    <source>
        <dbReference type="ARBA" id="ARBA00004479"/>
    </source>
</evidence>
<dbReference type="AlphaFoldDB" id="A0A2J7R8K4"/>
<accession>A0A2J7R8K4</accession>
<evidence type="ECO:0000313" key="9">
    <source>
        <dbReference type="EMBL" id="PNF37163.1"/>
    </source>
</evidence>
<feature type="domain" description="Ig-like" evidence="8">
    <location>
        <begin position="184"/>
        <end position="290"/>
    </location>
</feature>
<dbReference type="InterPro" id="IPR007110">
    <property type="entry name" value="Ig-like_dom"/>
</dbReference>
<dbReference type="EMBL" id="NEVH01006721">
    <property type="protein sequence ID" value="PNF37163.1"/>
    <property type="molecule type" value="Genomic_DNA"/>
</dbReference>
<keyword evidence="4" id="KW-0732">Signal</keyword>
<comment type="similarity">
    <text evidence="2">Belongs to the FAM187 family.</text>
</comment>
<evidence type="ECO:0000256" key="7">
    <source>
        <dbReference type="ARBA" id="ARBA00023180"/>
    </source>
</evidence>
<reference evidence="9 10" key="1">
    <citation type="submission" date="2017-12" db="EMBL/GenBank/DDBJ databases">
        <title>Hemimetabolous genomes reveal molecular basis of termite eusociality.</title>
        <authorList>
            <person name="Harrison M.C."/>
            <person name="Jongepier E."/>
            <person name="Robertson H.M."/>
            <person name="Arning N."/>
            <person name="Bitard-Feildel T."/>
            <person name="Chao H."/>
            <person name="Childers C.P."/>
            <person name="Dinh H."/>
            <person name="Doddapaneni H."/>
            <person name="Dugan S."/>
            <person name="Gowin J."/>
            <person name="Greiner C."/>
            <person name="Han Y."/>
            <person name="Hu H."/>
            <person name="Hughes D.S.T."/>
            <person name="Huylmans A.-K."/>
            <person name="Kemena C."/>
            <person name="Kremer L.P.M."/>
            <person name="Lee S.L."/>
            <person name="Lopez-Ezquerra A."/>
            <person name="Mallet L."/>
            <person name="Monroy-Kuhn J.M."/>
            <person name="Moser A."/>
            <person name="Murali S.C."/>
            <person name="Muzny D.M."/>
            <person name="Otani S."/>
            <person name="Piulachs M.-D."/>
            <person name="Poelchau M."/>
            <person name="Qu J."/>
            <person name="Schaub F."/>
            <person name="Wada-Katsumata A."/>
            <person name="Worley K.C."/>
            <person name="Xie Q."/>
            <person name="Ylla G."/>
            <person name="Poulsen M."/>
            <person name="Gibbs R.A."/>
            <person name="Schal C."/>
            <person name="Richards S."/>
            <person name="Belles X."/>
            <person name="Korb J."/>
            <person name="Bornberg-Bauer E."/>
        </authorList>
    </citation>
    <scope>NUCLEOTIDE SEQUENCE [LARGE SCALE GENOMIC DNA]</scope>
    <source>
        <tissue evidence="9">Whole body</tissue>
    </source>
</reference>